<dbReference type="PANTHER" id="PTHR46079">
    <property type="entry name" value="FERM DOMAIN-CONTAINING PROTEIN 4"/>
    <property type="match status" value="1"/>
</dbReference>
<dbReference type="Gene3D" id="3.10.20.90">
    <property type="entry name" value="Phosphatidylinositol 3-kinase Catalytic Subunit, Chain A, domain 1"/>
    <property type="match status" value="1"/>
</dbReference>
<dbReference type="InterPro" id="IPR019749">
    <property type="entry name" value="Band_41_domain"/>
</dbReference>
<keyword evidence="9" id="KW-0808">Transferase</keyword>
<dbReference type="Pfam" id="PF09379">
    <property type="entry name" value="FERM_N"/>
    <property type="match status" value="1"/>
</dbReference>
<dbReference type="InterPro" id="IPR047176">
    <property type="entry name" value="FRMD4A/B"/>
</dbReference>
<dbReference type="SUPFAM" id="SSF50729">
    <property type="entry name" value="PH domain-like"/>
    <property type="match status" value="1"/>
</dbReference>
<dbReference type="Pfam" id="PF09380">
    <property type="entry name" value="FERM_C"/>
    <property type="match status" value="1"/>
</dbReference>
<evidence type="ECO:0000256" key="4">
    <source>
        <dbReference type="ARBA" id="ARBA00022949"/>
    </source>
</evidence>
<reference evidence="9" key="1">
    <citation type="submission" date="2025-08" db="UniProtKB">
        <authorList>
            <consortium name="RefSeq"/>
        </authorList>
    </citation>
    <scope>IDENTIFICATION</scope>
    <source>
        <tissue evidence="9">Muscle</tissue>
    </source>
</reference>
<feature type="compositionally biased region" description="Low complexity" evidence="6">
    <location>
        <begin position="1080"/>
        <end position="1089"/>
    </location>
</feature>
<dbReference type="InterPro" id="IPR021774">
    <property type="entry name" value="CUPID"/>
</dbReference>
<dbReference type="Gene3D" id="1.20.80.10">
    <property type="match status" value="1"/>
</dbReference>
<dbReference type="CDD" id="cd13191">
    <property type="entry name" value="FERM_C_FRMD4A_FRMD4B"/>
    <property type="match status" value="1"/>
</dbReference>
<accession>A0ABM1SMI2</accession>
<evidence type="ECO:0000256" key="1">
    <source>
        <dbReference type="ARBA" id="ARBA00004282"/>
    </source>
</evidence>
<dbReference type="InterPro" id="IPR018979">
    <property type="entry name" value="FERM_N"/>
</dbReference>
<dbReference type="GeneID" id="106462020"/>
<evidence type="ECO:0000259" key="7">
    <source>
        <dbReference type="PROSITE" id="PS50057"/>
    </source>
</evidence>
<dbReference type="RefSeq" id="XP_022244838.1">
    <property type="nucleotide sequence ID" value="XM_022389130.1"/>
</dbReference>
<dbReference type="SUPFAM" id="SSF54236">
    <property type="entry name" value="Ubiquitin-like"/>
    <property type="match status" value="1"/>
</dbReference>
<keyword evidence="8" id="KW-1185">Reference proteome</keyword>
<feature type="region of interest" description="Disordered" evidence="6">
    <location>
        <begin position="634"/>
        <end position="660"/>
    </location>
</feature>
<evidence type="ECO:0000256" key="2">
    <source>
        <dbReference type="ARBA" id="ARBA00004496"/>
    </source>
</evidence>
<feature type="compositionally biased region" description="Polar residues" evidence="6">
    <location>
        <begin position="1090"/>
        <end position="1114"/>
    </location>
</feature>
<dbReference type="GO" id="GO:0016301">
    <property type="term" value="F:kinase activity"/>
    <property type="evidence" value="ECO:0007669"/>
    <property type="project" value="UniProtKB-KW"/>
</dbReference>
<dbReference type="PROSITE" id="PS50057">
    <property type="entry name" value="FERM_3"/>
    <property type="match status" value="1"/>
</dbReference>
<feature type="region of interest" description="Disordered" evidence="6">
    <location>
        <begin position="1080"/>
        <end position="1118"/>
    </location>
</feature>
<dbReference type="CDD" id="cd17103">
    <property type="entry name" value="FERM_F1_FRMD4"/>
    <property type="match status" value="1"/>
</dbReference>
<protein>
    <submittedName>
        <fullName evidence="9">Probable serine/threonine-protein kinase DDB_G0282963 isoform X1</fullName>
    </submittedName>
</protein>
<dbReference type="SUPFAM" id="SSF47031">
    <property type="entry name" value="Second domain of FERM"/>
    <property type="match status" value="1"/>
</dbReference>
<dbReference type="PANTHER" id="PTHR46079:SF2">
    <property type="entry name" value="FERM DOMAIN-CONTAINING PROTEIN"/>
    <property type="match status" value="1"/>
</dbReference>
<feature type="region of interest" description="Disordered" evidence="6">
    <location>
        <begin position="545"/>
        <end position="598"/>
    </location>
</feature>
<name>A0ABM1SMI2_LIMPO</name>
<dbReference type="InterPro" id="IPR029071">
    <property type="entry name" value="Ubiquitin-like_domsf"/>
</dbReference>
<evidence type="ECO:0000313" key="9">
    <source>
        <dbReference type="RefSeq" id="XP_022244838.1"/>
    </source>
</evidence>
<dbReference type="InterPro" id="IPR035963">
    <property type="entry name" value="FERM_2"/>
</dbReference>
<proteinExistence type="predicted"/>
<sequence>MAVVGVSTCRCFIEPIFPAFLSLLYSRDYYTVGEGKQSKIVLLDGRQLDILVQPKLYTSELLDMVSSHLNLKEKEYFGLAFLDDSGHYCWLQMDRKVMEHQFPKKYNNGPLILHFMIKYFAPSIRELRYNVTLEAFYQQAKILVYEGVIEPNSETVFYLAALALQEIAGDYTDDQKAKEQLKHLPVLPTNTLKKHPSLFFCEERVITHYRNLCGSSRGATIIKYMKIVERISAYGVHYYEVKDKEGLPWWIGLNYKGISLYDYIDRKTPRKFFPWEKLENIYFKQKKFSIEVRNRKRVHTTRRPLGSGNLKIHTWFTTTSTLAKTIWMMAVAQHQFHLVRNNGRNRVSSLRNYEEMADTLSRTFPSSISSRSSPSLRMSRSSPSLSVFKREGLDRVIECIDSGQLDMKAALKARKETLEEALRHKTDELKLLCIKEAELTGEVPLDIPLAPGEAPPSVRRRVGTSFALNDKLFHKARSKKEEALTKVELEYEIQSKIASAALKLASDTTVKRNVRKQRKTAHQRAVIKLKDLEQKLATLKKQTEIIKAKQRKQSSDGEQSRNNHTHSEDEKGERNLLKEDNDLYDASSQQITRSNGKKSRELLNKDVLVSKNSSTPSSSSFSFRQFLSSLAMPMSPCSAPSSPIKHRQPSQERRRFSMSLPRSPFQTASLSIRRLSAQPFTEQNYKANALNQLKICSVTQQLTKICSSGPQSTCSACSDYETISSEGGSALSLRTSHICPRFELRVDAKMSDFCNQDSQRTSLSLDSPSDILNSSLSNCDEQNDLFRDSFSDDCRCLPKHPNHARCLSFDFSSKSKGYDKFLSVPREIQKYHKYSDTSISSISQTFESNAEDQLNRFSNKNISSPNIHPNNSGHLFNNGNNNNINIKDQQLHKYHDHSGNEGSETVKGIPEIVFPSSEENITVVDKSNTHKHFQHFLSVKQNRSYNEETSDYSSVQNNKNYSSHSKKTESPNLLTSSEVAEPIHVVNPSTSNTTQSNENQPWNSKYLLHHALNQRRGSDIYSSPESSPKKTPFSPGNPLNRRKGSFSFQKEYTLGGINRSAEMKSLLSFWSSLNSSASQHSSLPSHYSSKNMSPSQNQSENQNVPTNQHPSLNTSSKQHLLVSSSSNCSSVNSSVNQCLSLKLAPTHCSALNASTNQQTSLNSSINHHLSANKYSSKNISKNQNSSPDATRGCYFHKGNQVSASLSLNNRTLNNSFNHTCMFNHSTICEGERSSSTCRYNIAFKKHSIGREFSNSDFETTSTLVEESTNSSSAVNSSKNCIFPQITPAFGSAQNEMFLTGKPPNVSHIIISPCLKQANLSDQSQEVSEVNTHSSEGKTTGLNQELDTCPKVQSFEFDASTSSGSLAEDFHHEMIAWYENHEDSADVFSTSGC</sequence>
<dbReference type="PRINTS" id="PR00935">
    <property type="entry name" value="BAND41"/>
</dbReference>
<dbReference type="SMART" id="SM01196">
    <property type="entry name" value="FERM_C"/>
    <property type="match status" value="1"/>
</dbReference>
<keyword evidence="3" id="KW-0963">Cytoplasm</keyword>
<dbReference type="SMART" id="SM00295">
    <property type="entry name" value="B41"/>
    <property type="match status" value="1"/>
</dbReference>
<evidence type="ECO:0000256" key="5">
    <source>
        <dbReference type="ARBA" id="ARBA00023054"/>
    </source>
</evidence>
<keyword evidence="5" id="KW-0175">Coiled coil</keyword>
<evidence type="ECO:0000256" key="6">
    <source>
        <dbReference type="SAM" id="MobiDB-lite"/>
    </source>
</evidence>
<dbReference type="InterPro" id="IPR014352">
    <property type="entry name" value="FERM/acyl-CoA-bd_prot_sf"/>
</dbReference>
<dbReference type="InterPro" id="IPR041785">
    <property type="entry name" value="FRMD4A/B_FERM_C"/>
</dbReference>
<feature type="compositionally biased region" description="Low complexity" evidence="6">
    <location>
        <begin position="634"/>
        <end position="643"/>
    </location>
</feature>
<keyword evidence="9" id="KW-0418">Kinase</keyword>
<dbReference type="InterPro" id="IPR011993">
    <property type="entry name" value="PH-like_dom_sf"/>
</dbReference>
<feature type="domain" description="FERM" evidence="7">
    <location>
        <begin position="36"/>
        <end position="341"/>
    </location>
</feature>
<dbReference type="InterPro" id="IPR018980">
    <property type="entry name" value="FERM_PH-like_C"/>
</dbReference>
<dbReference type="Gene3D" id="2.30.29.30">
    <property type="entry name" value="Pleckstrin-homology domain (PH domain)/Phosphotyrosine-binding domain (PTB)"/>
    <property type="match status" value="1"/>
</dbReference>
<feature type="region of interest" description="Disordered" evidence="6">
    <location>
        <begin position="943"/>
        <end position="973"/>
    </location>
</feature>
<dbReference type="Pfam" id="PF11819">
    <property type="entry name" value="CUPID"/>
    <property type="match status" value="1"/>
</dbReference>
<dbReference type="Pfam" id="PF00373">
    <property type="entry name" value="FERM_M"/>
    <property type="match status" value="1"/>
</dbReference>
<gene>
    <name evidence="9" type="primary">LOC106462020</name>
</gene>
<dbReference type="CDD" id="cd14473">
    <property type="entry name" value="FERM_B-lobe"/>
    <property type="match status" value="1"/>
</dbReference>
<evidence type="ECO:0000256" key="3">
    <source>
        <dbReference type="ARBA" id="ARBA00022490"/>
    </source>
</evidence>
<organism evidence="8 9">
    <name type="scientific">Limulus polyphemus</name>
    <name type="common">Atlantic horseshoe crab</name>
    <dbReference type="NCBI Taxonomy" id="6850"/>
    <lineage>
        <taxon>Eukaryota</taxon>
        <taxon>Metazoa</taxon>
        <taxon>Ecdysozoa</taxon>
        <taxon>Arthropoda</taxon>
        <taxon>Chelicerata</taxon>
        <taxon>Merostomata</taxon>
        <taxon>Xiphosura</taxon>
        <taxon>Limulidae</taxon>
        <taxon>Limulus</taxon>
    </lineage>
</organism>
<evidence type="ECO:0000313" key="8">
    <source>
        <dbReference type="Proteomes" id="UP000694941"/>
    </source>
</evidence>
<dbReference type="InterPro" id="IPR019748">
    <property type="entry name" value="FERM_central"/>
</dbReference>
<comment type="subcellular location">
    <subcellularLocation>
        <location evidence="1">Cell junction</location>
    </subcellularLocation>
    <subcellularLocation>
        <location evidence="2">Cytoplasm</location>
    </subcellularLocation>
</comment>
<feature type="compositionally biased region" description="Basic and acidic residues" evidence="6">
    <location>
        <begin position="545"/>
        <end position="581"/>
    </location>
</feature>
<dbReference type="Proteomes" id="UP000694941">
    <property type="component" value="Unplaced"/>
</dbReference>
<feature type="region of interest" description="Disordered" evidence="6">
    <location>
        <begin position="1017"/>
        <end position="1044"/>
    </location>
</feature>
<dbReference type="InterPro" id="IPR000299">
    <property type="entry name" value="FERM_domain"/>
</dbReference>
<feature type="compositionally biased region" description="Polar residues" evidence="6">
    <location>
        <begin position="951"/>
        <end position="963"/>
    </location>
</feature>
<keyword evidence="4" id="KW-0965">Cell junction</keyword>